<dbReference type="InterPro" id="IPR011047">
    <property type="entry name" value="Quinoprotein_ADH-like_sf"/>
</dbReference>
<evidence type="ECO:0000259" key="1">
    <source>
        <dbReference type="Pfam" id="PF13360"/>
    </source>
</evidence>
<dbReference type="SUPFAM" id="SSF50998">
    <property type="entry name" value="Quinoprotein alcohol dehydrogenase-like"/>
    <property type="match status" value="2"/>
</dbReference>
<keyword evidence="3" id="KW-1185">Reference proteome</keyword>
<dbReference type="InterPro" id="IPR002372">
    <property type="entry name" value="PQQ_rpt_dom"/>
</dbReference>
<sequence length="1553" mass="173141">MPVPDFSPLKLTLRFLVVVVLVCFNSDFALSQAFFRPIVNTQSGRLIEAPRSVQQQLREAERAIENRNFSDAVVRLGELLQRDQSLSDDAYLHGQDFFLDVDEQMNGGGSPQMLSRNSLLHRAREIIGSLPPQALDMYELRYGPLARKTLADAAESRDWDQVAEVRRKFFHAKAGYEASLLLAQRDLYAGHALSASLLLDDVVVSDAAVAHLGQSVKLIYAVACRAAGREWDASLRPVGEIMVHGERESIPADVEMDNWMDERFSGGNPINAKQNDYPYFGGQADRNDRSLAELPLANERWQVDTTASPRQTRTLRELSSGLASNGKLLPPSWTPIRVGNQLLMRTTERLVGVDYRTGKRVWMYPWFSTNKNYDSDPDNIDFDALSDEDDANNLLSQRVWNDLPYGQITSDGKRVFMLDDLGEVEMATFSPIMGMRGTRPSETSANTLVALDLETEGKLAWRLGRGDDRESSLKDAFFLGPPLPLDGKLYVMAEIAGDILLVCLNPATGDELWRQHLVAVETGGVDSDPLRRVAGATPTYHEGVLVCPTSTGACVAIDLVDRMLRWGATYVRSDEIVRGINTRARRGIESSQLMLRWYNGGAVAADQYLLITPIESDKLYGFNLLSGEMLFPPKDRITMRYLAGIRDGKFLLVGANQVGAYALPSGDQLWMSGLDALSVGQLISGRGAFAEHSYLLPTSTNEIVKLSLEDGEVVDRRQLRFPLGNLVAADGELISQTATQLSVSYGEKSLGPKVELALKSNPKDTLAIVRKAELLLQAGERDEALALLAEAREREPDNDEVLMLSVSAMLDSLRDAPVIDGAMVETLDELIYEPDQRLELLALQVRAAFAEKRYEVAVEKMVELSALASSQSTPEDAASRIVSEAGRQCTLDAWLSARGSQIADDLIRRNDSEQLNRVNETVLRLLSNKRIASDGLLQTLASQFRSLEGVKPIRDELFDRYVEDAQWLRAFGLLLGSKPITSESVAELSTDRLIELAKIYTFDGFGEDGLAVLDRLRERNDAPDGKSLAQMEIETEAAVREFEWPENARVIWEPLPRRTRATMSFRQQIADTTIQYGEEFRDWRLNSEGAFALGIRDPNGDSRVIPLRFESQQRDMRQNEAKIAGGMMVVITSNALIGVDLHRLKDRDAECVLWQHNLSSDGTSQLNRRSRPTRFGDQVYHYKLDAPVAKNGEPRFSIGPLQGDQVVALQGGDLMAFDQMTGDIRWRNAGAPLGGMVLSDGKEIAVISEMEKRVFFYNTLDGSKLREASWDHGMLWAGEGKHALCYQEIPDRSREFYVRLVNPFNQNVVLEKTTYEANRTTRSIPGSYGRIVNGRYFAMLDTEGIAEVWDIVDGSRIAKLQTESYEDLIGMQASAMGQTLYLFAQRRAKAIRNSSSPMLQTRQSNEHETVNAVFAISLKTANDQTANDDVVDNESVGELLWQKEFDEAWGCTIAQPGASPVLMFSRAYSKFSPVNPRVRTRTLDFMALDRHDGHEVVSVYDKEVPSSTNELETQIKMPNQQPLIFVSIGLERLQLTFGTKQDLAIEAEDTAAE</sequence>
<evidence type="ECO:0000313" key="3">
    <source>
        <dbReference type="Proteomes" id="UP000315471"/>
    </source>
</evidence>
<dbReference type="InterPro" id="IPR011990">
    <property type="entry name" value="TPR-like_helical_dom_sf"/>
</dbReference>
<dbReference type="Gene3D" id="1.25.40.10">
    <property type="entry name" value="Tetratricopeptide repeat domain"/>
    <property type="match status" value="1"/>
</dbReference>
<evidence type="ECO:0000313" key="2">
    <source>
        <dbReference type="EMBL" id="TWU37736.1"/>
    </source>
</evidence>
<dbReference type="Pfam" id="PF14559">
    <property type="entry name" value="TPR_19"/>
    <property type="match status" value="1"/>
</dbReference>
<protein>
    <submittedName>
        <fullName evidence="2">PQQ enzyme repeat protein</fullName>
    </submittedName>
</protein>
<dbReference type="Proteomes" id="UP000315471">
    <property type="component" value="Unassembled WGS sequence"/>
</dbReference>
<dbReference type="SUPFAM" id="SSF48452">
    <property type="entry name" value="TPR-like"/>
    <property type="match status" value="1"/>
</dbReference>
<reference evidence="2 3" key="1">
    <citation type="submission" date="2019-02" db="EMBL/GenBank/DDBJ databases">
        <title>Deep-cultivation of Planctomycetes and their phenomic and genomic characterization uncovers novel biology.</title>
        <authorList>
            <person name="Wiegand S."/>
            <person name="Jogler M."/>
            <person name="Boedeker C."/>
            <person name="Pinto D."/>
            <person name="Vollmers J."/>
            <person name="Rivas-Marin E."/>
            <person name="Kohn T."/>
            <person name="Peeters S.H."/>
            <person name="Heuer A."/>
            <person name="Rast P."/>
            <person name="Oberbeckmann S."/>
            <person name="Bunk B."/>
            <person name="Jeske O."/>
            <person name="Meyerdierks A."/>
            <person name="Storesund J.E."/>
            <person name="Kallscheuer N."/>
            <person name="Luecker S."/>
            <person name="Lage O.M."/>
            <person name="Pohl T."/>
            <person name="Merkel B.J."/>
            <person name="Hornburger P."/>
            <person name="Mueller R.-W."/>
            <person name="Bruemmer F."/>
            <person name="Labrenz M."/>
            <person name="Spormann A.M."/>
            <person name="Op Den Camp H."/>
            <person name="Overmann J."/>
            <person name="Amann R."/>
            <person name="Jetten M.S.M."/>
            <person name="Mascher T."/>
            <person name="Medema M.H."/>
            <person name="Devos D.P."/>
            <person name="Kaster A.-K."/>
            <person name="Ovreas L."/>
            <person name="Rohde M."/>
            <person name="Galperin M.Y."/>
            <person name="Jogler C."/>
        </authorList>
    </citation>
    <scope>NUCLEOTIDE SEQUENCE [LARGE SCALE GENOMIC DNA]</scope>
    <source>
        <strain evidence="2 3">Q31b</strain>
    </source>
</reference>
<name>A0A5C6DRU0_9BACT</name>
<feature type="domain" description="Pyrrolo-quinoline quinone repeat" evidence="1">
    <location>
        <begin position="447"/>
        <end position="604"/>
    </location>
</feature>
<comment type="caution">
    <text evidence="2">The sequence shown here is derived from an EMBL/GenBank/DDBJ whole genome shotgun (WGS) entry which is preliminary data.</text>
</comment>
<dbReference type="Pfam" id="PF13360">
    <property type="entry name" value="PQQ_2"/>
    <property type="match status" value="1"/>
</dbReference>
<proteinExistence type="predicted"/>
<dbReference type="PANTHER" id="PTHR34512">
    <property type="entry name" value="CELL SURFACE PROTEIN"/>
    <property type="match status" value="1"/>
</dbReference>
<dbReference type="EMBL" id="SJPY01000007">
    <property type="protein sequence ID" value="TWU37736.1"/>
    <property type="molecule type" value="Genomic_DNA"/>
</dbReference>
<dbReference type="PANTHER" id="PTHR34512:SF30">
    <property type="entry name" value="OUTER MEMBRANE PROTEIN ASSEMBLY FACTOR BAMB"/>
    <property type="match status" value="1"/>
</dbReference>
<accession>A0A5C6DRU0</accession>
<dbReference type="Gene3D" id="2.130.10.10">
    <property type="entry name" value="YVTN repeat-like/Quinoprotein amine dehydrogenase"/>
    <property type="match status" value="2"/>
</dbReference>
<organism evidence="2 3">
    <name type="scientific">Novipirellula aureliae</name>
    <dbReference type="NCBI Taxonomy" id="2527966"/>
    <lineage>
        <taxon>Bacteria</taxon>
        <taxon>Pseudomonadati</taxon>
        <taxon>Planctomycetota</taxon>
        <taxon>Planctomycetia</taxon>
        <taxon>Pirellulales</taxon>
        <taxon>Pirellulaceae</taxon>
        <taxon>Novipirellula</taxon>
    </lineage>
</organism>
<dbReference type="InterPro" id="IPR015943">
    <property type="entry name" value="WD40/YVTN_repeat-like_dom_sf"/>
</dbReference>
<gene>
    <name evidence="2" type="ORF">Q31b_45250</name>
</gene>